<dbReference type="Pfam" id="PF03787">
    <property type="entry name" value="RAMPs"/>
    <property type="match status" value="1"/>
</dbReference>
<sequence>MMMPLYVEASTVLNAKDSNKGLWFEKFCNQWEIHEKYAYWTLEKKKQAWMQSVSNSKIGDAHQLNCAVKRMEKLIQFRSGKLYYMKTISRFVPGMGRSNPVDNGLTWHHTLGVPYLPGSSVKGILRSWATSYDTMVTSTQINDIFGPIPEKSNSSVGSVVFFDALPVAPVQLEIDIMTPHHPEYYKDPKKGKPVDWESPNPIPFLTVAEGQTFVFGVAPRCSGNEGDQKAVQMVTEWLPQALDWIGAGAKTAWGYGRFASDSKQG</sequence>
<organism evidence="3 4">
    <name type="scientific">Laceyella tengchongensis</name>
    <dbReference type="NCBI Taxonomy" id="574699"/>
    <lineage>
        <taxon>Bacteria</taxon>
        <taxon>Bacillati</taxon>
        <taxon>Bacillota</taxon>
        <taxon>Bacilli</taxon>
        <taxon>Bacillales</taxon>
        <taxon>Thermoactinomycetaceae</taxon>
        <taxon>Laceyella</taxon>
    </lineage>
</organism>
<name>A0AA46AFP5_9BACL</name>
<evidence type="ECO:0000259" key="2">
    <source>
        <dbReference type="Pfam" id="PF03787"/>
    </source>
</evidence>
<dbReference type="PANTHER" id="PTHR39965:SF1">
    <property type="entry name" value="CRISPR SYSTEM CMR SUBUNIT CMR6"/>
    <property type="match status" value="1"/>
</dbReference>
<feature type="domain" description="CRISPR type III-associated protein" evidence="2">
    <location>
        <begin position="85"/>
        <end position="258"/>
    </location>
</feature>
<keyword evidence="4" id="KW-1185">Reference proteome</keyword>
<evidence type="ECO:0000313" key="3">
    <source>
        <dbReference type="EMBL" id="SMP20985.1"/>
    </source>
</evidence>
<evidence type="ECO:0000256" key="1">
    <source>
        <dbReference type="ARBA" id="ARBA00023118"/>
    </source>
</evidence>
<dbReference type="EMBL" id="FXTU01000003">
    <property type="protein sequence ID" value="SMP20985.1"/>
    <property type="molecule type" value="Genomic_DNA"/>
</dbReference>
<proteinExistence type="predicted"/>
<dbReference type="AlphaFoldDB" id="A0AA46AFP5"/>
<comment type="caution">
    <text evidence="3">The sequence shown here is derived from an EMBL/GenBank/DDBJ whole genome shotgun (WGS) entry which is preliminary data.</text>
</comment>
<gene>
    <name evidence="3" type="ORF">SAMN06265361_103455</name>
</gene>
<dbReference type="NCBIfam" id="TIGR01898">
    <property type="entry name" value="cas_TM1791_cmr6"/>
    <property type="match status" value="1"/>
</dbReference>
<dbReference type="RefSeq" id="WP_284724296.1">
    <property type="nucleotide sequence ID" value="NZ_FXTU01000003.1"/>
</dbReference>
<reference evidence="3" key="1">
    <citation type="submission" date="2017-05" db="EMBL/GenBank/DDBJ databases">
        <authorList>
            <person name="Varghese N."/>
            <person name="Submissions S."/>
        </authorList>
    </citation>
    <scope>NUCLEOTIDE SEQUENCE</scope>
    <source>
        <strain evidence="3">DSM 45262</strain>
    </source>
</reference>
<dbReference type="InterPro" id="IPR010172">
    <property type="entry name" value="CRISPR-assoc_prot_TM1791"/>
</dbReference>
<dbReference type="InterPro" id="IPR005537">
    <property type="entry name" value="RAMP_III_fam"/>
</dbReference>
<keyword evidence="1" id="KW-0051">Antiviral defense</keyword>
<dbReference type="GO" id="GO:0051607">
    <property type="term" value="P:defense response to virus"/>
    <property type="evidence" value="ECO:0007669"/>
    <property type="project" value="UniProtKB-KW"/>
</dbReference>
<dbReference type="PANTHER" id="PTHR39965">
    <property type="entry name" value="CRISPR SYSTEM CMR SUBUNIT CMR6"/>
    <property type="match status" value="1"/>
</dbReference>
<protein>
    <submittedName>
        <fullName evidence="3">CRISPR-associated protein Cmr6</fullName>
    </submittedName>
</protein>
<dbReference type="Proteomes" id="UP001157946">
    <property type="component" value="Unassembled WGS sequence"/>
</dbReference>
<accession>A0AA46AFP5</accession>
<evidence type="ECO:0000313" key="4">
    <source>
        <dbReference type="Proteomes" id="UP001157946"/>
    </source>
</evidence>